<feature type="compositionally biased region" description="Polar residues" evidence="1">
    <location>
        <begin position="817"/>
        <end position="850"/>
    </location>
</feature>
<feature type="compositionally biased region" description="Polar residues" evidence="1">
    <location>
        <begin position="142"/>
        <end position="153"/>
    </location>
</feature>
<gene>
    <name evidence="4" type="ORF">GRF29_1g696055</name>
</gene>
<feature type="region of interest" description="Disordered" evidence="1">
    <location>
        <begin position="137"/>
        <end position="191"/>
    </location>
</feature>
<feature type="compositionally biased region" description="Polar residues" evidence="1">
    <location>
        <begin position="756"/>
        <end position="765"/>
    </location>
</feature>
<protein>
    <recommendedName>
        <fullName evidence="6">ARS binding protein Abp2</fullName>
    </recommendedName>
</protein>
<evidence type="ECO:0000256" key="1">
    <source>
        <dbReference type="SAM" id="MobiDB-lite"/>
    </source>
</evidence>
<evidence type="ECO:0000313" key="4">
    <source>
        <dbReference type="EMBL" id="KAK3216704.1"/>
    </source>
</evidence>
<dbReference type="AlphaFoldDB" id="A0AAN6M8Q3"/>
<feature type="domain" description="PEX14-like helix-turn-helix" evidence="3">
    <location>
        <begin position="7"/>
        <end position="73"/>
    </location>
</feature>
<feature type="region of interest" description="Disordered" evidence="1">
    <location>
        <begin position="242"/>
        <end position="334"/>
    </location>
</feature>
<evidence type="ECO:0000259" key="3">
    <source>
        <dbReference type="Pfam" id="PF25871"/>
    </source>
</evidence>
<feature type="compositionally biased region" description="Basic and acidic residues" evidence="1">
    <location>
        <begin position="158"/>
        <end position="173"/>
    </location>
</feature>
<dbReference type="InterPro" id="IPR018562">
    <property type="entry name" value="ARS-binding_2"/>
</dbReference>
<comment type="caution">
    <text evidence="4">The sequence shown here is derived from an EMBL/GenBank/DDBJ whole genome shotgun (WGS) entry which is preliminary data.</text>
</comment>
<keyword evidence="5" id="KW-1185">Reference proteome</keyword>
<dbReference type="InterPro" id="IPR058841">
    <property type="entry name" value="HTH_76"/>
</dbReference>
<dbReference type="Proteomes" id="UP001280581">
    <property type="component" value="Unassembled WGS sequence"/>
</dbReference>
<feature type="compositionally biased region" description="Low complexity" evidence="1">
    <location>
        <begin position="796"/>
        <end position="807"/>
    </location>
</feature>
<evidence type="ECO:0000259" key="2">
    <source>
        <dbReference type="Pfam" id="PF17733"/>
    </source>
</evidence>
<feature type="region of interest" description="Disordered" evidence="1">
    <location>
        <begin position="509"/>
        <end position="573"/>
    </location>
</feature>
<feature type="compositionally biased region" description="Polar residues" evidence="1">
    <location>
        <begin position="600"/>
        <end position="628"/>
    </location>
</feature>
<sequence>MSVAAIDDVYESLDGYNWDDDAEFQSGLSAILGNNSSPEQASELTLRARCFYYARKYNVNVDFDAYKAHRHARGRHALVSNPAPVAVAASTTPDTAGILPDAAAPANPANEPPAPYPTSFAHIVELVTTGQPIPGIKEIPSTILTGQASQTTRSQRRKPWEKDEPASNERPAEETVFQIESIKPPPSTQGSLNTKPDFWNVILTFARMATRLASVQIVVVPSRIMQVNFGAEPEHNIHLSSHGHFEHNAHGSPAFSPFRHPALPAIDPNLEHTSQANRNGHPPMPSVHHSAPPNHLLQADNASISSSHIPHGFFGDMSRTSQTPSTPSNASPRFLAISPASQSKQLTASYVPTDRPSPPRDVSDDTLDAAYATFILYCNPNFPTNIDTAELRRSFRAPPKSDGKSFSTWSLFELIRKLDSGEIKTWAQLALDLGVEKPDMDKGQSTQKVQQYSVRLKRWMHAMHIDAFFEFLLGKQHPYYLQIPVPHNPFPEHGRDGVPLEEDLAIRALDSKFRPKRGRRKNDEGEDEVDMVNQPPAPKRPQLDTSIPFGNVLQPQSAYPNSGHPENIEGFLGAHDPWTASAITPSSAMTAASAPGRLNPNKNLTPYSASPMSGQQLRWRLNTQDNPTTPHPLSAVTPQSAHPGFFDEPQSAVTPSSSKRTRRRHGPAVSSAWPSNNSTATGKLRGRPPSNRSVRDGPFVTFPANPKTKEGPTIDMNRNPGNLTPIVERAQSDPPIAEQHFRFPPTPASAVSPTTIDSHIPSTSQRPHRLSLQVPQNVGNPVRLVTPTVLVNGEQNDSSNNSIPSNPGYQSPGALFNQPTEQPQPQSTLGQVTTASQNSPRTPAQATTVHESMPILPPEALKRALVAELIRAPLSGRRKRLSGTEAKDLASSILSPLTAKPTSGISTSTKVMNDQLLGIAISSCLGLTSAVGLGSGGPAGGVRRVECARFRVGGDGYESPIDDEDEDDNQALAAKSTVRETFDVFFHVSFGGLNGEWAAKGLAATGEGEQEMGVGAGGSLQRPESTPTTAAGWKAKFLETQKKLLEKEEEAKVLKDKVLEAVL</sequence>
<dbReference type="Pfam" id="PF09441">
    <property type="entry name" value="Abp2"/>
    <property type="match status" value="1"/>
</dbReference>
<evidence type="ECO:0000313" key="5">
    <source>
        <dbReference type="Proteomes" id="UP001280581"/>
    </source>
</evidence>
<accession>A0AAN6M8Q3</accession>
<proteinExistence type="predicted"/>
<feature type="region of interest" description="Disordered" evidence="1">
    <location>
        <begin position="1009"/>
        <end position="1030"/>
    </location>
</feature>
<dbReference type="EMBL" id="WVTA01000001">
    <property type="protein sequence ID" value="KAK3216704.1"/>
    <property type="molecule type" value="Genomic_DNA"/>
</dbReference>
<feature type="compositionally biased region" description="Polar residues" evidence="1">
    <location>
        <begin position="318"/>
        <end position="331"/>
    </location>
</feature>
<evidence type="ECO:0008006" key="6">
    <source>
        <dbReference type="Google" id="ProtNLM"/>
    </source>
</evidence>
<feature type="compositionally biased region" description="Polar residues" evidence="1">
    <location>
        <begin position="672"/>
        <end position="681"/>
    </location>
</feature>
<feature type="domain" description="Peroxisomal membrane protein PEX14-like KPWE" evidence="2">
    <location>
        <begin position="115"/>
        <end position="162"/>
    </location>
</feature>
<dbReference type="InterPro" id="IPR040554">
    <property type="entry name" value="KPWE_PEX14_dom"/>
</dbReference>
<feature type="region of interest" description="Disordered" evidence="1">
    <location>
        <begin position="792"/>
        <end position="854"/>
    </location>
</feature>
<dbReference type="Pfam" id="PF17733">
    <property type="entry name" value="KPWE_dom"/>
    <property type="match status" value="1"/>
</dbReference>
<name>A0AAN6M8Q3_9PLEO</name>
<reference evidence="4 5" key="1">
    <citation type="submission" date="2021-02" db="EMBL/GenBank/DDBJ databases">
        <title>Genome assembly of Pseudopithomyces chartarum.</title>
        <authorList>
            <person name="Jauregui R."/>
            <person name="Singh J."/>
            <person name="Voisey C."/>
        </authorList>
    </citation>
    <scope>NUCLEOTIDE SEQUENCE [LARGE SCALE GENOMIC DNA]</scope>
    <source>
        <strain evidence="4 5">AGR01</strain>
    </source>
</reference>
<feature type="region of interest" description="Disordered" evidence="1">
    <location>
        <begin position="591"/>
        <end position="719"/>
    </location>
</feature>
<dbReference type="PANTHER" id="PTHR42048">
    <property type="entry name" value="ARS-BINDING PROTEIN 2"/>
    <property type="match status" value="1"/>
</dbReference>
<dbReference type="PANTHER" id="PTHR42048:SF1">
    <property type="entry name" value="ARS-BINDING PROTEIN 2"/>
    <property type="match status" value="1"/>
</dbReference>
<feature type="region of interest" description="Disordered" evidence="1">
    <location>
        <begin position="747"/>
        <end position="767"/>
    </location>
</feature>
<dbReference type="Pfam" id="PF25871">
    <property type="entry name" value="HTH_76"/>
    <property type="match status" value="1"/>
</dbReference>
<organism evidence="4 5">
    <name type="scientific">Pseudopithomyces chartarum</name>
    <dbReference type="NCBI Taxonomy" id="1892770"/>
    <lineage>
        <taxon>Eukaryota</taxon>
        <taxon>Fungi</taxon>
        <taxon>Dikarya</taxon>
        <taxon>Ascomycota</taxon>
        <taxon>Pezizomycotina</taxon>
        <taxon>Dothideomycetes</taxon>
        <taxon>Pleosporomycetidae</taxon>
        <taxon>Pleosporales</taxon>
        <taxon>Massarineae</taxon>
        <taxon>Didymosphaeriaceae</taxon>
        <taxon>Pseudopithomyces</taxon>
    </lineage>
</organism>
<dbReference type="GO" id="GO:0003688">
    <property type="term" value="F:DNA replication origin binding"/>
    <property type="evidence" value="ECO:0007669"/>
    <property type="project" value="TreeGrafter"/>
</dbReference>